<feature type="domain" description="F-box" evidence="1">
    <location>
        <begin position="37"/>
        <end position="86"/>
    </location>
</feature>
<reference evidence="2" key="1">
    <citation type="submission" date="2021-07" db="EMBL/GenBank/DDBJ databases">
        <authorList>
            <person name="Catto M.A."/>
            <person name="Jacobson A."/>
            <person name="Kennedy G."/>
            <person name="Labadie P."/>
            <person name="Hunt B.G."/>
            <person name="Srinivasan R."/>
        </authorList>
    </citation>
    <scope>NUCLEOTIDE SEQUENCE</scope>
    <source>
        <strain evidence="2">PL_HMW_Pooled</strain>
        <tissue evidence="2">Head</tissue>
    </source>
</reference>
<gene>
    <name evidence="2" type="ORF">KUF71_025879</name>
</gene>
<dbReference type="EMBL" id="JAHWGI010001424">
    <property type="protein sequence ID" value="KAK3931397.1"/>
    <property type="molecule type" value="Genomic_DNA"/>
</dbReference>
<accession>A0AAE1I0Q7</accession>
<dbReference type="PANTHER" id="PTHR38926">
    <property type="entry name" value="F-BOX DOMAIN CONTAINING PROTEIN, EXPRESSED"/>
    <property type="match status" value="1"/>
</dbReference>
<keyword evidence="3" id="KW-1185">Reference proteome</keyword>
<evidence type="ECO:0000313" key="2">
    <source>
        <dbReference type="EMBL" id="KAK3931397.1"/>
    </source>
</evidence>
<dbReference type="AlphaFoldDB" id="A0AAE1I0Q7"/>
<dbReference type="Gene3D" id="3.80.10.10">
    <property type="entry name" value="Ribonuclease Inhibitor"/>
    <property type="match status" value="1"/>
</dbReference>
<organism evidence="2 3">
    <name type="scientific">Frankliniella fusca</name>
    <dbReference type="NCBI Taxonomy" id="407009"/>
    <lineage>
        <taxon>Eukaryota</taxon>
        <taxon>Metazoa</taxon>
        <taxon>Ecdysozoa</taxon>
        <taxon>Arthropoda</taxon>
        <taxon>Hexapoda</taxon>
        <taxon>Insecta</taxon>
        <taxon>Pterygota</taxon>
        <taxon>Neoptera</taxon>
        <taxon>Paraneoptera</taxon>
        <taxon>Thysanoptera</taxon>
        <taxon>Terebrantia</taxon>
        <taxon>Thripoidea</taxon>
        <taxon>Thripidae</taxon>
        <taxon>Frankliniella</taxon>
    </lineage>
</organism>
<evidence type="ECO:0000313" key="3">
    <source>
        <dbReference type="Proteomes" id="UP001219518"/>
    </source>
</evidence>
<dbReference type="InterPro" id="IPR036047">
    <property type="entry name" value="F-box-like_dom_sf"/>
</dbReference>
<dbReference type="PROSITE" id="PS50181">
    <property type="entry name" value="FBOX"/>
    <property type="match status" value="1"/>
</dbReference>
<dbReference type="InterPro" id="IPR001810">
    <property type="entry name" value="F-box_dom"/>
</dbReference>
<dbReference type="InterPro" id="IPR032675">
    <property type="entry name" value="LRR_dom_sf"/>
</dbReference>
<dbReference type="PANTHER" id="PTHR38926:SF5">
    <property type="entry name" value="F-BOX AND LEUCINE-RICH REPEAT PROTEIN 6"/>
    <property type="match status" value="1"/>
</dbReference>
<dbReference type="Pfam" id="PF12937">
    <property type="entry name" value="F-box-like"/>
    <property type="match status" value="1"/>
</dbReference>
<name>A0AAE1I0Q7_9NEOP</name>
<dbReference type="SUPFAM" id="SSF81383">
    <property type="entry name" value="F-box domain"/>
    <property type="match status" value="1"/>
</dbReference>
<protein>
    <submittedName>
        <fullName evidence="2">F-box/WD repeat-containing protein 12</fullName>
    </submittedName>
</protein>
<dbReference type="Proteomes" id="UP001219518">
    <property type="component" value="Unassembled WGS sequence"/>
</dbReference>
<proteinExistence type="predicted"/>
<evidence type="ECO:0000259" key="1">
    <source>
        <dbReference type="PROSITE" id="PS50181"/>
    </source>
</evidence>
<comment type="caution">
    <text evidence="2">The sequence shown here is derived from an EMBL/GenBank/DDBJ whole genome shotgun (WGS) entry which is preliminary data.</text>
</comment>
<sequence length="325" mass="35644">MGAVEVEGCRLSLGCSTASEAGCSREGEGDAEASQAQPAAGTLPDLALLLIFKYVAAYNLDDAVSAGQVCRHWRRVARSAELWRHLRLRGHGLATQAFTRVVAFAPRLRALDVCWIHQVSPQDRAVRKAALLGSRCKLTCLTGVMCHRDPQWAHRLLALHGPHLRELEVSTADRGALEAIGVMPHLRVLQVSGWDAELLDQPVVFPADGGPTRLETLEVRGLPRSTTTSMLRACRGSLRSLQLGVGTSCAHASAPAPDPDPWPRTCQDLTQVLQDCSLIELRELILYRFVGCYHTMSECAQQRNSLQQSLRFCKIKCSDCSPYNL</sequence>
<reference evidence="2" key="2">
    <citation type="journal article" date="2023" name="BMC Genomics">
        <title>Pest status, molecular evolution, and epigenetic factors derived from the genome assembly of Frankliniella fusca, a thysanopteran phytovirus vector.</title>
        <authorList>
            <person name="Catto M.A."/>
            <person name="Labadie P.E."/>
            <person name="Jacobson A.L."/>
            <person name="Kennedy G.G."/>
            <person name="Srinivasan R."/>
            <person name="Hunt B.G."/>
        </authorList>
    </citation>
    <scope>NUCLEOTIDE SEQUENCE</scope>
    <source>
        <strain evidence="2">PL_HMW_Pooled</strain>
    </source>
</reference>